<name>A0ABT9EMC9_9SPHN</name>
<feature type="transmembrane region" description="Helical" evidence="2">
    <location>
        <begin position="82"/>
        <end position="101"/>
    </location>
</feature>
<feature type="transmembrane region" description="Helical" evidence="2">
    <location>
        <begin position="122"/>
        <end position="139"/>
    </location>
</feature>
<feature type="transmembrane region" description="Helical" evidence="2">
    <location>
        <begin position="221"/>
        <end position="246"/>
    </location>
</feature>
<dbReference type="RefSeq" id="WP_305173820.1">
    <property type="nucleotide sequence ID" value="NZ_JAUUDS010000007.1"/>
</dbReference>
<accession>A0ABT9EMC9</accession>
<keyword evidence="2" id="KW-0812">Transmembrane</keyword>
<evidence type="ECO:0000256" key="2">
    <source>
        <dbReference type="SAM" id="Phobius"/>
    </source>
</evidence>
<evidence type="ECO:0008006" key="5">
    <source>
        <dbReference type="Google" id="ProtNLM"/>
    </source>
</evidence>
<comment type="caution">
    <text evidence="3">The sequence shown here is derived from an EMBL/GenBank/DDBJ whole genome shotgun (WGS) entry which is preliminary data.</text>
</comment>
<keyword evidence="4" id="KW-1185">Reference proteome</keyword>
<sequence>MNEAEGAAPRLREGWLRRAARRIGSDVAEVYRRGGKGVLAAPLIAAIAILPEAAQHVVEIKLGMFQSREVFRALSNDPSRWAFGYAKIAGFVIAMLAYARFHALGSVRAALMIRPLPLLKTMALVGLTAAVSAGLARVGTMTGSAVLNGVTGAVSLVLQSGLMLLIVATLIEDRTLDWRAAFTTHLPSAALLTLYLLVAFAPAQLLHMANHWLALGRPAPIVWGLMTFDALSVGLLAALVGAAMMVGVRARITWRGWVARCTEPSSGPVRRPFREHRGNLRARDRGRRGRPGCKRFSCGSINARRR</sequence>
<keyword evidence="2" id="KW-1133">Transmembrane helix</keyword>
<evidence type="ECO:0000313" key="4">
    <source>
        <dbReference type="Proteomes" id="UP001230685"/>
    </source>
</evidence>
<gene>
    <name evidence="3" type="ORF">Q5H91_12850</name>
</gene>
<evidence type="ECO:0000256" key="1">
    <source>
        <dbReference type="SAM" id="MobiDB-lite"/>
    </source>
</evidence>
<keyword evidence="2" id="KW-0472">Membrane</keyword>
<dbReference type="EMBL" id="JAUUDS010000007">
    <property type="protein sequence ID" value="MDP1028104.1"/>
    <property type="molecule type" value="Genomic_DNA"/>
</dbReference>
<proteinExistence type="predicted"/>
<protein>
    <recommendedName>
        <fullName evidence="5">YihY/virulence factor BrkB family protein</fullName>
    </recommendedName>
</protein>
<dbReference type="Proteomes" id="UP001230685">
    <property type="component" value="Unassembled WGS sequence"/>
</dbReference>
<organism evidence="3 4">
    <name type="scientific">Sphingomonas aurea</name>
    <dbReference type="NCBI Taxonomy" id="3063994"/>
    <lineage>
        <taxon>Bacteria</taxon>
        <taxon>Pseudomonadati</taxon>
        <taxon>Pseudomonadota</taxon>
        <taxon>Alphaproteobacteria</taxon>
        <taxon>Sphingomonadales</taxon>
        <taxon>Sphingomonadaceae</taxon>
        <taxon>Sphingomonas</taxon>
    </lineage>
</organism>
<reference evidence="3 4" key="1">
    <citation type="submission" date="2023-07" db="EMBL/GenBank/DDBJ databases">
        <authorList>
            <person name="Kim M.K."/>
        </authorList>
    </citation>
    <scope>NUCLEOTIDE SEQUENCE [LARGE SCALE GENOMIC DNA]</scope>
    <source>
        <strain evidence="3 4">KR1UV-12</strain>
    </source>
</reference>
<evidence type="ECO:0000313" key="3">
    <source>
        <dbReference type="EMBL" id="MDP1028104.1"/>
    </source>
</evidence>
<feature type="region of interest" description="Disordered" evidence="1">
    <location>
        <begin position="264"/>
        <end position="292"/>
    </location>
</feature>
<feature type="transmembrane region" description="Helical" evidence="2">
    <location>
        <begin position="145"/>
        <end position="168"/>
    </location>
</feature>
<feature type="transmembrane region" description="Helical" evidence="2">
    <location>
        <begin position="180"/>
        <end position="201"/>
    </location>
</feature>